<name>A0A9W8ZU35_9AGAR</name>
<dbReference type="InterPro" id="IPR018828">
    <property type="entry name" value="RRG7"/>
</dbReference>
<comment type="subcellular location">
    <subcellularLocation>
        <location evidence="1">Mitochondrion</location>
    </subcellularLocation>
</comment>
<dbReference type="PANTHER" id="PTHR28133:SF1">
    <property type="entry name" value="REQUIRED FOR RESPIRATORY GROWTH PROTEIN 7, MITOCHONDRIAL"/>
    <property type="match status" value="1"/>
</dbReference>
<proteinExistence type="predicted"/>
<keyword evidence="2" id="KW-0496">Mitochondrion</keyword>
<evidence type="ECO:0008006" key="5">
    <source>
        <dbReference type="Google" id="ProtNLM"/>
    </source>
</evidence>
<accession>A0A9W8ZU35</accession>
<comment type="caution">
    <text evidence="3">The sequence shown here is derived from an EMBL/GenBank/DDBJ whole genome shotgun (WGS) entry which is preliminary data.</text>
</comment>
<sequence length="337" mass="37175">MTLALRFYFPSSKTSKIPVLQIGAGVITRRNSAKFCSTSCLSLYRPHSNFPKKGFSNTLQLPYTLFGTRSYTGNFASTSEIQSTVFRGTSFENRCLHLLEAHLGMVLRRVGGKEDGGVDLNGWWWLPDGAQDTDSTPEFGSSNTDDDVQSSASPFKRIRIIAQCKAEKKKIGPKYVRELEGVVWRYMALEKDDDSGNVPKEPTPIVAVFLSESPFTKSTILRAMSSQVPFLLVYVPPLADSALKFEETDSSSASSPGSCIYNPALGASGGLFKGEIEIRWCWSLPTPAHLPSHSKPAIHRGSHGAPALFFRGQRLRGWVPPGLHERREEVGNSFHDS</sequence>
<reference evidence="3" key="1">
    <citation type="submission" date="2022-08" db="EMBL/GenBank/DDBJ databases">
        <authorList>
            <consortium name="DOE Joint Genome Institute"/>
            <person name="Min B."/>
            <person name="Riley R."/>
            <person name="Sierra-Patev S."/>
            <person name="Naranjo-Ortiz M."/>
            <person name="Looney B."/>
            <person name="Konkel Z."/>
            <person name="Slot J.C."/>
            <person name="Sakamoto Y."/>
            <person name="Steenwyk J.L."/>
            <person name="Rokas A."/>
            <person name="Carro J."/>
            <person name="Camarero S."/>
            <person name="Ferreira P."/>
            <person name="Molpeceres G."/>
            <person name="Ruiz-Duenas F.J."/>
            <person name="Serrano A."/>
            <person name="Henrissat B."/>
            <person name="Drula E."/>
            <person name="Hughes K.W."/>
            <person name="Mata J.L."/>
            <person name="Ishikawa N.K."/>
            <person name="Vargas-Isla R."/>
            <person name="Ushijima S."/>
            <person name="Smith C.A."/>
            <person name="Ahrendt S."/>
            <person name="Andreopoulos W."/>
            <person name="He G."/>
            <person name="Labutti K."/>
            <person name="Lipzen A."/>
            <person name="Ng V."/>
            <person name="Sandor L."/>
            <person name="Barry K."/>
            <person name="Martinez A.T."/>
            <person name="Xiao Y."/>
            <person name="Gibbons J.G."/>
            <person name="Terashima K."/>
            <person name="Hibbett D.S."/>
            <person name="Grigoriev I.V."/>
        </authorList>
    </citation>
    <scope>NUCLEOTIDE SEQUENCE</scope>
    <source>
        <strain evidence="3">Sp2 HRB7682 ss15</strain>
    </source>
</reference>
<evidence type="ECO:0000256" key="2">
    <source>
        <dbReference type="ARBA" id="ARBA00023128"/>
    </source>
</evidence>
<dbReference type="GO" id="GO:0005739">
    <property type="term" value="C:mitochondrion"/>
    <property type="evidence" value="ECO:0007669"/>
    <property type="project" value="UniProtKB-SubCell"/>
</dbReference>
<reference evidence="3" key="2">
    <citation type="journal article" date="2023" name="Proc. Natl. Acad. Sci. U.S.A.">
        <title>A global phylogenomic analysis of the shiitake genus Lentinula.</title>
        <authorList>
            <person name="Sierra-Patev S."/>
            <person name="Min B."/>
            <person name="Naranjo-Ortiz M."/>
            <person name="Looney B."/>
            <person name="Konkel Z."/>
            <person name="Slot J.C."/>
            <person name="Sakamoto Y."/>
            <person name="Steenwyk J.L."/>
            <person name="Rokas A."/>
            <person name="Carro J."/>
            <person name="Camarero S."/>
            <person name="Ferreira P."/>
            <person name="Molpeceres G."/>
            <person name="Ruiz-Duenas F.J."/>
            <person name="Serrano A."/>
            <person name="Henrissat B."/>
            <person name="Drula E."/>
            <person name="Hughes K.W."/>
            <person name="Mata J.L."/>
            <person name="Ishikawa N.K."/>
            <person name="Vargas-Isla R."/>
            <person name="Ushijima S."/>
            <person name="Smith C.A."/>
            <person name="Donoghue J."/>
            <person name="Ahrendt S."/>
            <person name="Andreopoulos W."/>
            <person name="He G."/>
            <person name="LaButti K."/>
            <person name="Lipzen A."/>
            <person name="Ng V."/>
            <person name="Riley R."/>
            <person name="Sandor L."/>
            <person name="Barry K."/>
            <person name="Martinez A.T."/>
            <person name="Xiao Y."/>
            <person name="Gibbons J.G."/>
            <person name="Terashima K."/>
            <person name="Grigoriev I.V."/>
            <person name="Hibbett D."/>
        </authorList>
    </citation>
    <scope>NUCLEOTIDE SEQUENCE</scope>
    <source>
        <strain evidence="3">Sp2 HRB7682 ss15</strain>
    </source>
</reference>
<protein>
    <recommendedName>
        <fullName evidence="5">Required for respiratory growth protein 7, mitochondrial</fullName>
    </recommendedName>
</protein>
<evidence type="ECO:0000313" key="4">
    <source>
        <dbReference type="Proteomes" id="UP001150238"/>
    </source>
</evidence>
<gene>
    <name evidence="3" type="ORF">C8J55DRAFT_461702</name>
</gene>
<evidence type="ECO:0000256" key="1">
    <source>
        <dbReference type="ARBA" id="ARBA00004173"/>
    </source>
</evidence>
<dbReference type="Pfam" id="PF10356">
    <property type="entry name" value="RRG7"/>
    <property type="match status" value="1"/>
</dbReference>
<organism evidence="3 4">
    <name type="scientific">Lentinula lateritia</name>
    <dbReference type="NCBI Taxonomy" id="40482"/>
    <lineage>
        <taxon>Eukaryota</taxon>
        <taxon>Fungi</taxon>
        <taxon>Dikarya</taxon>
        <taxon>Basidiomycota</taxon>
        <taxon>Agaricomycotina</taxon>
        <taxon>Agaricomycetes</taxon>
        <taxon>Agaricomycetidae</taxon>
        <taxon>Agaricales</taxon>
        <taxon>Marasmiineae</taxon>
        <taxon>Omphalotaceae</taxon>
        <taxon>Lentinula</taxon>
    </lineage>
</organism>
<dbReference type="AlphaFoldDB" id="A0A9W8ZU35"/>
<dbReference type="Proteomes" id="UP001150238">
    <property type="component" value="Unassembled WGS sequence"/>
</dbReference>
<dbReference type="EMBL" id="JANVFS010000043">
    <property type="protein sequence ID" value="KAJ4466888.1"/>
    <property type="molecule type" value="Genomic_DNA"/>
</dbReference>
<dbReference type="PANTHER" id="PTHR28133">
    <property type="entry name" value="REQUIRED FOR RESPIRATORY GROWTH PROTEIN 7, MITOCHONDRIAL"/>
    <property type="match status" value="1"/>
</dbReference>
<evidence type="ECO:0000313" key="3">
    <source>
        <dbReference type="EMBL" id="KAJ4466888.1"/>
    </source>
</evidence>